<keyword evidence="7 9" id="KW-1133">Transmembrane helix</keyword>
<evidence type="ECO:0000256" key="3">
    <source>
        <dbReference type="ARBA" id="ARBA00022670"/>
    </source>
</evidence>
<organism evidence="11 12">
    <name type="scientific">Dactylococcopsis salina (strain PCC 8305)</name>
    <name type="common">Myxobactron salinum</name>
    <dbReference type="NCBI Taxonomy" id="13035"/>
    <lineage>
        <taxon>Bacteria</taxon>
        <taxon>Bacillati</taxon>
        <taxon>Cyanobacteriota</taxon>
        <taxon>Cyanophyceae</taxon>
        <taxon>Nodosilineales</taxon>
        <taxon>Cymatolegaceae</taxon>
        <taxon>Dactylococcopsis</taxon>
    </lineage>
</organism>
<evidence type="ECO:0000313" key="11">
    <source>
        <dbReference type="EMBL" id="AFZ49588.1"/>
    </source>
</evidence>
<reference evidence="11" key="1">
    <citation type="submission" date="2012-04" db="EMBL/GenBank/DDBJ databases">
        <title>Finished genome of Dactylococcopsis salina PCC 8305.</title>
        <authorList>
            <consortium name="US DOE Joint Genome Institute"/>
            <person name="Gugger M."/>
            <person name="Coursin T."/>
            <person name="Rippka R."/>
            <person name="Tandeau De Marsac N."/>
            <person name="Huntemann M."/>
            <person name="Wei C.-L."/>
            <person name="Han J."/>
            <person name="Detter J.C."/>
            <person name="Han C."/>
            <person name="Tapia R."/>
            <person name="Daligault H."/>
            <person name="Chen A."/>
            <person name="Krypides N."/>
            <person name="Mavromatis K."/>
            <person name="Markowitz V."/>
            <person name="Szeto E."/>
            <person name="Ivanova N."/>
            <person name="Ovchinnikova G."/>
            <person name="Pagani I."/>
            <person name="Pati A."/>
            <person name="Goodwin L."/>
            <person name="Peters L."/>
            <person name="Pitluck S."/>
            <person name="Woyke T."/>
            <person name="Kerfeld C."/>
        </authorList>
    </citation>
    <scope>NUCLEOTIDE SEQUENCE [LARGE SCALE GENOMIC DNA]</scope>
    <source>
        <strain evidence="11">PCC 8305</strain>
    </source>
</reference>
<dbReference type="EMBL" id="CP003944">
    <property type="protein sequence ID" value="AFZ49588.1"/>
    <property type="molecule type" value="Genomic_DNA"/>
</dbReference>
<keyword evidence="4 9" id="KW-0812">Transmembrane</keyword>
<dbReference type="Proteomes" id="UP000010482">
    <property type="component" value="Chromosome"/>
</dbReference>
<feature type="active site" evidence="9">
    <location>
        <position position="132"/>
    </location>
</feature>
<evidence type="ECO:0000313" key="12">
    <source>
        <dbReference type="Proteomes" id="UP000010482"/>
    </source>
</evidence>
<comment type="similarity">
    <text evidence="1 9 10">Belongs to the peptidase A8 family.</text>
</comment>
<evidence type="ECO:0000256" key="2">
    <source>
        <dbReference type="ARBA" id="ARBA00022475"/>
    </source>
</evidence>
<evidence type="ECO:0000256" key="9">
    <source>
        <dbReference type="HAMAP-Rule" id="MF_00161"/>
    </source>
</evidence>
<evidence type="ECO:0000256" key="6">
    <source>
        <dbReference type="ARBA" id="ARBA00022801"/>
    </source>
</evidence>
<dbReference type="NCBIfam" id="TIGR00077">
    <property type="entry name" value="lspA"/>
    <property type="match status" value="1"/>
</dbReference>
<comment type="catalytic activity">
    <reaction evidence="9">
        <text>Release of signal peptides from bacterial membrane prolipoproteins. Hydrolyzes -Xaa-Yaa-Zaa-|-(S,diacylglyceryl)Cys-, in which Xaa is hydrophobic (preferably Leu), and Yaa (Ala or Ser) and Zaa (Gly or Ala) have small, neutral side chains.</text>
        <dbReference type="EC" id="3.4.23.36"/>
    </reaction>
</comment>
<keyword evidence="8 9" id="KW-0472">Membrane</keyword>
<dbReference type="InterPro" id="IPR001872">
    <property type="entry name" value="Peptidase_A8"/>
</dbReference>
<feature type="transmembrane region" description="Helical" evidence="9">
    <location>
        <begin position="64"/>
        <end position="82"/>
    </location>
</feature>
<keyword evidence="6 9" id="KW-0378">Hydrolase</keyword>
<dbReference type="HAMAP" id="MF_00161">
    <property type="entry name" value="LspA"/>
    <property type="match status" value="1"/>
</dbReference>
<dbReference type="GO" id="GO:0006508">
    <property type="term" value="P:proteolysis"/>
    <property type="evidence" value="ECO:0007669"/>
    <property type="project" value="UniProtKB-KW"/>
</dbReference>
<feature type="transmembrane region" description="Helical" evidence="9">
    <location>
        <begin position="127"/>
        <end position="147"/>
    </location>
</feature>
<dbReference type="PANTHER" id="PTHR33695">
    <property type="entry name" value="LIPOPROTEIN SIGNAL PEPTIDASE"/>
    <property type="match status" value="1"/>
</dbReference>
<dbReference type="PATRIC" id="fig|13035.3.peg.941"/>
<comment type="subcellular location">
    <subcellularLocation>
        <location evidence="9">Cell membrane</location>
        <topology evidence="9">Multi-pass membrane protein</topology>
    </subcellularLocation>
</comment>
<dbReference type="GO" id="GO:0004190">
    <property type="term" value="F:aspartic-type endopeptidase activity"/>
    <property type="evidence" value="ECO:0007669"/>
    <property type="project" value="UniProtKB-UniRule"/>
</dbReference>
<comment type="function">
    <text evidence="9">This protein specifically catalyzes the removal of signal peptides from prolipoproteins.</text>
</comment>
<proteinExistence type="inferred from homology"/>
<evidence type="ECO:0000256" key="5">
    <source>
        <dbReference type="ARBA" id="ARBA00022750"/>
    </source>
</evidence>
<evidence type="ECO:0000256" key="1">
    <source>
        <dbReference type="ARBA" id="ARBA00006139"/>
    </source>
</evidence>
<sequence>MKKNRLFWLVAILGFILDQGTKLWVVQSFSEIGETIELIPNIFHFTYVINTGAAFSLFAENGEWLRWLSLAVTIGLILFAWFSPRLPKLEQLGYGFVLAGAAGNGLDRFLFGYVVDFLDFRLIQFPIFNLADICINFGIFFLIITNFPVFQRSRRPRNGEQDSNEQS</sequence>
<dbReference type="KEGG" id="dsl:Dacsa_0842"/>
<dbReference type="AlphaFoldDB" id="K9YU00"/>
<dbReference type="Pfam" id="PF01252">
    <property type="entry name" value="Peptidase_A8"/>
    <property type="match status" value="1"/>
</dbReference>
<dbReference type="PANTHER" id="PTHR33695:SF1">
    <property type="entry name" value="LIPOPROTEIN SIGNAL PEPTIDASE"/>
    <property type="match status" value="1"/>
</dbReference>
<evidence type="ECO:0000256" key="10">
    <source>
        <dbReference type="RuleBase" id="RU004181"/>
    </source>
</evidence>
<evidence type="ECO:0000256" key="7">
    <source>
        <dbReference type="ARBA" id="ARBA00022989"/>
    </source>
</evidence>
<accession>K9YU00</accession>
<dbReference type="STRING" id="13035.Dacsa_0842"/>
<dbReference type="OrthoDB" id="9810259at2"/>
<dbReference type="UniPathway" id="UPA00665"/>
<dbReference type="GO" id="GO:0005886">
    <property type="term" value="C:plasma membrane"/>
    <property type="evidence" value="ECO:0007669"/>
    <property type="project" value="UniProtKB-SubCell"/>
</dbReference>
<keyword evidence="5 9" id="KW-0064">Aspartyl protease</keyword>
<name>K9YU00_DACS8</name>
<keyword evidence="3 9" id="KW-0645">Protease</keyword>
<feature type="transmembrane region" description="Helical" evidence="9">
    <location>
        <begin position="38"/>
        <end position="58"/>
    </location>
</feature>
<feature type="active site" evidence="9">
    <location>
        <position position="116"/>
    </location>
</feature>
<comment type="pathway">
    <text evidence="9">Protein modification; lipoprotein biosynthesis (signal peptide cleavage).</text>
</comment>
<dbReference type="RefSeq" id="WP_015228600.1">
    <property type="nucleotide sequence ID" value="NC_019780.1"/>
</dbReference>
<dbReference type="EC" id="3.4.23.36" evidence="9"/>
<feature type="transmembrane region" description="Helical" evidence="9">
    <location>
        <begin position="6"/>
        <end position="26"/>
    </location>
</feature>
<keyword evidence="2 9" id="KW-1003">Cell membrane</keyword>
<evidence type="ECO:0000256" key="8">
    <source>
        <dbReference type="ARBA" id="ARBA00023136"/>
    </source>
</evidence>
<protein>
    <recommendedName>
        <fullName evidence="9">Lipoprotein signal peptidase</fullName>
        <ecNumber evidence="9">3.4.23.36</ecNumber>
    </recommendedName>
    <alternativeName>
        <fullName evidence="9">Prolipoprotein signal peptidase</fullName>
    </alternativeName>
    <alternativeName>
        <fullName evidence="9">Signal peptidase II</fullName>
        <shortName evidence="9">SPase II</shortName>
    </alternativeName>
</protein>
<dbReference type="PRINTS" id="PR00781">
    <property type="entry name" value="LIPOSIGPTASE"/>
</dbReference>
<keyword evidence="12" id="KW-1185">Reference proteome</keyword>
<dbReference type="eggNOG" id="COG0597">
    <property type="taxonomic scope" value="Bacteria"/>
</dbReference>
<evidence type="ECO:0000256" key="4">
    <source>
        <dbReference type="ARBA" id="ARBA00022692"/>
    </source>
</evidence>
<dbReference type="HOGENOM" id="CLU_083252_3_2_3"/>
<gene>
    <name evidence="9" type="primary">lspA</name>
    <name evidence="11" type="ORF">Dacsa_0842</name>
</gene>
<keyword evidence="11" id="KW-0449">Lipoprotein</keyword>